<sequence length="266" mass="30411">MSHPDGSESLLVKGVIAALASARPFYNLIVTAAALFFYDHVLTLSAEIDLVWRSKWSVGKALFLVERYMKWAELGVMFYYDWINSSVPDCLPIYSYTMYSLLLGVVIADVILILRTWALWDTSRLVIILLSVLLCAITAANYYFVAYYLRTLNFFPLDKVDPRAASIFDNKFCLATKLSNRFAIIWVSIAAFELVIFIMTAIKGFGHFRQQSSSLISAIYRDSMLYFVSIFGSPPLHGSRVLQQSLQVSRRRMRSLYTQARTTLYF</sequence>
<feature type="domain" description="DUF6533" evidence="2">
    <location>
        <begin position="29"/>
        <end position="69"/>
    </location>
</feature>
<dbReference type="InParanoid" id="J0WQF3"/>
<proteinExistence type="predicted"/>
<dbReference type="InterPro" id="IPR045340">
    <property type="entry name" value="DUF6533"/>
</dbReference>
<dbReference type="KEGG" id="adl:AURDEDRAFT_176167"/>
<feature type="transmembrane region" description="Helical" evidence="1">
    <location>
        <begin position="126"/>
        <end position="149"/>
    </location>
</feature>
<dbReference type="AlphaFoldDB" id="J0WQF3"/>
<accession>J0WQF3</accession>
<keyword evidence="1" id="KW-0812">Transmembrane</keyword>
<feature type="transmembrane region" description="Helical" evidence="1">
    <location>
        <begin position="12"/>
        <end position="38"/>
    </location>
</feature>
<dbReference type="OrthoDB" id="3350812at2759"/>
<dbReference type="OMA" id="FWIVSST"/>
<evidence type="ECO:0000313" key="4">
    <source>
        <dbReference type="Proteomes" id="UP000006514"/>
    </source>
</evidence>
<protein>
    <recommendedName>
        <fullName evidence="2">DUF6533 domain-containing protein</fullName>
    </recommendedName>
</protein>
<evidence type="ECO:0000313" key="3">
    <source>
        <dbReference type="EMBL" id="EJD34772.1"/>
    </source>
</evidence>
<keyword evidence="4" id="KW-1185">Reference proteome</keyword>
<gene>
    <name evidence="3" type="ORF">AURDEDRAFT_176167</name>
</gene>
<feature type="transmembrane region" description="Helical" evidence="1">
    <location>
        <begin position="183"/>
        <end position="202"/>
    </location>
</feature>
<feature type="transmembrane region" description="Helical" evidence="1">
    <location>
        <begin position="93"/>
        <end position="114"/>
    </location>
</feature>
<dbReference type="EMBL" id="JH687921">
    <property type="protein sequence ID" value="EJD34772.1"/>
    <property type="molecule type" value="Genomic_DNA"/>
</dbReference>
<dbReference type="Proteomes" id="UP000006514">
    <property type="component" value="Unassembled WGS sequence"/>
</dbReference>
<organism evidence="3 4">
    <name type="scientific">Auricularia subglabra (strain TFB-10046 / SS5)</name>
    <name type="common">White-rot fungus</name>
    <name type="synonym">Auricularia delicata (strain TFB10046)</name>
    <dbReference type="NCBI Taxonomy" id="717982"/>
    <lineage>
        <taxon>Eukaryota</taxon>
        <taxon>Fungi</taxon>
        <taxon>Dikarya</taxon>
        <taxon>Basidiomycota</taxon>
        <taxon>Agaricomycotina</taxon>
        <taxon>Agaricomycetes</taxon>
        <taxon>Auriculariales</taxon>
        <taxon>Auriculariaceae</taxon>
        <taxon>Auricularia</taxon>
    </lineage>
</organism>
<name>J0WQF3_AURST</name>
<reference evidence="4" key="1">
    <citation type="journal article" date="2012" name="Science">
        <title>The Paleozoic origin of enzymatic lignin decomposition reconstructed from 31 fungal genomes.</title>
        <authorList>
            <person name="Floudas D."/>
            <person name="Binder M."/>
            <person name="Riley R."/>
            <person name="Barry K."/>
            <person name="Blanchette R.A."/>
            <person name="Henrissat B."/>
            <person name="Martinez A.T."/>
            <person name="Otillar R."/>
            <person name="Spatafora J.W."/>
            <person name="Yadav J.S."/>
            <person name="Aerts A."/>
            <person name="Benoit I."/>
            <person name="Boyd A."/>
            <person name="Carlson A."/>
            <person name="Copeland A."/>
            <person name="Coutinho P.M."/>
            <person name="de Vries R.P."/>
            <person name="Ferreira P."/>
            <person name="Findley K."/>
            <person name="Foster B."/>
            <person name="Gaskell J."/>
            <person name="Glotzer D."/>
            <person name="Gorecki P."/>
            <person name="Heitman J."/>
            <person name="Hesse C."/>
            <person name="Hori C."/>
            <person name="Igarashi K."/>
            <person name="Jurgens J.A."/>
            <person name="Kallen N."/>
            <person name="Kersten P."/>
            <person name="Kohler A."/>
            <person name="Kuees U."/>
            <person name="Kumar T.K.A."/>
            <person name="Kuo A."/>
            <person name="LaButti K."/>
            <person name="Larrondo L.F."/>
            <person name="Lindquist E."/>
            <person name="Ling A."/>
            <person name="Lombard V."/>
            <person name="Lucas S."/>
            <person name="Lundell T."/>
            <person name="Martin R."/>
            <person name="McLaughlin D.J."/>
            <person name="Morgenstern I."/>
            <person name="Morin E."/>
            <person name="Murat C."/>
            <person name="Nagy L.G."/>
            <person name="Nolan M."/>
            <person name="Ohm R.A."/>
            <person name="Patyshakuliyeva A."/>
            <person name="Rokas A."/>
            <person name="Ruiz-Duenas F.J."/>
            <person name="Sabat G."/>
            <person name="Salamov A."/>
            <person name="Samejima M."/>
            <person name="Schmutz J."/>
            <person name="Slot J.C."/>
            <person name="St John F."/>
            <person name="Stenlid J."/>
            <person name="Sun H."/>
            <person name="Sun S."/>
            <person name="Syed K."/>
            <person name="Tsang A."/>
            <person name="Wiebenga A."/>
            <person name="Young D."/>
            <person name="Pisabarro A."/>
            <person name="Eastwood D.C."/>
            <person name="Martin F."/>
            <person name="Cullen D."/>
            <person name="Grigoriev I.V."/>
            <person name="Hibbett D.S."/>
        </authorList>
    </citation>
    <scope>NUCLEOTIDE SEQUENCE [LARGE SCALE GENOMIC DNA]</scope>
    <source>
        <strain evidence="4">TFB10046</strain>
    </source>
</reference>
<keyword evidence="1" id="KW-0472">Membrane</keyword>
<keyword evidence="1" id="KW-1133">Transmembrane helix</keyword>
<evidence type="ECO:0000259" key="2">
    <source>
        <dbReference type="Pfam" id="PF20151"/>
    </source>
</evidence>
<evidence type="ECO:0000256" key="1">
    <source>
        <dbReference type="SAM" id="Phobius"/>
    </source>
</evidence>
<dbReference type="Pfam" id="PF20151">
    <property type="entry name" value="DUF6533"/>
    <property type="match status" value="1"/>
</dbReference>